<gene>
    <name evidence="3" type="ORF">DF185_19770</name>
</gene>
<keyword evidence="4" id="KW-1185">Reference proteome</keyword>
<dbReference type="InterPro" id="IPR016032">
    <property type="entry name" value="Sig_transdc_resp-reg_C-effctor"/>
</dbReference>
<proteinExistence type="predicted"/>
<sequence length="185" mass="20993">MPHTKLPAGIEDKNLEIYRYGKEVNAVYDGKKGSYLDLPMEMREPFQAEYIADKAAQHCIVNDFGIELADAQEEKFVGCRYGNWDKTPDLANGITTHDAPNCSEEKHCKGFNVLCKIPEAPNGKITKQEYFIIRLVGNGKLDKEIALDLNIRIPTVRTHLNHIREKLQVNNRIEIALWAQSKGIV</sequence>
<dbReference type="Pfam" id="PF00196">
    <property type="entry name" value="GerE"/>
    <property type="match status" value="1"/>
</dbReference>
<comment type="caution">
    <text evidence="3">The sequence shown here is derived from an EMBL/GenBank/DDBJ whole genome shotgun (WGS) entry which is preliminary data.</text>
</comment>
<evidence type="ECO:0000313" key="3">
    <source>
        <dbReference type="EMBL" id="PXX96880.1"/>
    </source>
</evidence>
<dbReference type="EMBL" id="QFLI01000011">
    <property type="protein sequence ID" value="PXX96880.1"/>
    <property type="molecule type" value="Genomic_DNA"/>
</dbReference>
<dbReference type="AlphaFoldDB" id="A0A2V4A681"/>
<dbReference type="PANTHER" id="PTHR43214">
    <property type="entry name" value="TWO-COMPONENT RESPONSE REGULATOR"/>
    <property type="match status" value="1"/>
</dbReference>
<dbReference type="OrthoDB" id="1727128at2"/>
<dbReference type="Proteomes" id="UP000248079">
    <property type="component" value="Unassembled WGS sequence"/>
</dbReference>
<dbReference type="InterPro" id="IPR036388">
    <property type="entry name" value="WH-like_DNA-bd_sf"/>
</dbReference>
<dbReference type="SUPFAM" id="SSF46894">
    <property type="entry name" value="C-terminal effector domain of the bipartite response regulators"/>
    <property type="match status" value="1"/>
</dbReference>
<dbReference type="PROSITE" id="PS50043">
    <property type="entry name" value="HTH_LUXR_2"/>
    <property type="match status" value="1"/>
</dbReference>
<evidence type="ECO:0000256" key="1">
    <source>
        <dbReference type="ARBA" id="ARBA00023125"/>
    </source>
</evidence>
<dbReference type="Gene3D" id="1.10.10.10">
    <property type="entry name" value="Winged helix-like DNA-binding domain superfamily/Winged helix DNA-binding domain"/>
    <property type="match status" value="1"/>
</dbReference>
<feature type="domain" description="HTH luxR-type" evidence="2">
    <location>
        <begin position="118"/>
        <end position="183"/>
    </location>
</feature>
<organism evidence="3 4">
    <name type="scientific">Marinifilum breve</name>
    <dbReference type="NCBI Taxonomy" id="2184082"/>
    <lineage>
        <taxon>Bacteria</taxon>
        <taxon>Pseudomonadati</taxon>
        <taxon>Bacteroidota</taxon>
        <taxon>Bacteroidia</taxon>
        <taxon>Marinilabiliales</taxon>
        <taxon>Marinifilaceae</taxon>
    </lineage>
</organism>
<evidence type="ECO:0000313" key="4">
    <source>
        <dbReference type="Proteomes" id="UP000248079"/>
    </source>
</evidence>
<dbReference type="GO" id="GO:0003677">
    <property type="term" value="F:DNA binding"/>
    <property type="evidence" value="ECO:0007669"/>
    <property type="project" value="UniProtKB-KW"/>
</dbReference>
<protein>
    <recommendedName>
        <fullName evidence="2">HTH luxR-type domain-containing protein</fullName>
    </recommendedName>
</protein>
<dbReference type="InterPro" id="IPR039420">
    <property type="entry name" value="WalR-like"/>
</dbReference>
<reference evidence="3 4" key="1">
    <citation type="submission" date="2018-05" db="EMBL/GenBank/DDBJ databases">
        <title>Marinifilum breve JC075T sp. nov., a marine bacterium isolated from Yongle Blue Hole in the South China Sea.</title>
        <authorList>
            <person name="Fu T."/>
        </authorList>
    </citation>
    <scope>NUCLEOTIDE SEQUENCE [LARGE SCALE GENOMIC DNA]</scope>
    <source>
        <strain evidence="3 4">JC075</strain>
    </source>
</reference>
<dbReference type="InterPro" id="IPR000792">
    <property type="entry name" value="Tscrpt_reg_LuxR_C"/>
</dbReference>
<dbReference type="GO" id="GO:0006355">
    <property type="term" value="P:regulation of DNA-templated transcription"/>
    <property type="evidence" value="ECO:0007669"/>
    <property type="project" value="InterPro"/>
</dbReference>
<dbReference type="CDD" id="cd06170">
    <property type="entry name" value="LuxR_C_like"/>
    <property type="match status" value="1"/>
</dbReference>
<name>A0A2V4A681_9BACT</name>
<dbReference type="SMART" id="SM00421">
    <property type="entry name" value="HTH_LUXR"/>
    <property type="match status" value="1"/>
</dbReference>
<evidence type="ECO:0000259" key="2">
    <source>
        <dbReference type="PROSITE" id="PS50043"/>
    </source>
</evidence>
<keyword evidence="1" id="KW-0238">DNA-binding</keyword>
<accession>A0A2V4A681</accession>
<dbReference type="RefSeq" id="WP_110362894.1">
    <property type="nucleotide sequence ID" value="NZ_QFLI01000011.1"/>
</dbReference>
<dbReference type="PRINTS" id="PR00038">
    <property type="entry name" value="HTHLUXR"/>
</dbReference>